<keyword evidence="2" id="KW-0812">Transmembrane</keyword>
<evidence type="ECO:0000256" key="1">
    <source>
        <dbReference type="SAM" id="MobiDB-lite"/>
    </source>
</evidence>
<keyword evidence="2" id="KW-1133">Transmembrane helix</keyword>
<keyword evidence="4" id="KW-1185">Reference proteome</keyword>
<evidence type="ECO:0000256" key="2">
    <source>
        <dbReference type="SAM" id="Phobius"/>
    </source>
</evidence>
<comment type="caution">
    <text evidence="3">The sequence shown here is derived from an EMBL/GenBank/DDBJ whole genome shotgun (WGS) entry which is preliminary data.</text>
</comment>
<organism evidence="3 4">
    <name type="scientific">Aliikangiella maris</name>
    <dbReference type="NCBI Taxonomy" id="3162458"/>
    <lineage>
        <taxon>Bacteria</taxon>
        <taxon>Pseudomonadati</taxon>
        <taxon>Pseudomonadota</taxon>
        <taxon>Gammaproteobacteria</taxon>
        <taxon>Oceanospirillales</taxon>
        <taxon>Pleioneaceae</taxon>
        <taxon>Aliikangiella</taxon>
    </lineage>
</organism>
<feature type="region of interest" description="Disordered" evidence="1">
    <location>
        <begin position="71"/>
        <end position="119"/>
    </location>
</feature>
<evidence type="ECO:0000313" key="3">
    <source>
        <dbReference type="EMBL" id="MET1253655.1"/>
    </source>
</evidence>
<feature type="transmembrane region" description="Helical" evidence="2">
    <location>
        <begin position="29"/>
        <end position="49"/>
    </location>
</feature>
<protein>
    <submittedName>
        <fullName evidence="3">AgmX/PglI C-terminal domain-containing protein</fullName>
    </submittedName>
</protein>
<keyword evidence="2" id="KW-0472">Membrane</keyword>
<dbReference type="RefSeq" id="WP_353873196.1">
    <property type="nucleotide sequence ID" value="NZ_JBEVCJ010000001.1"/>
</dbReference>
<dbReference type="NCBIfam" id="NF033768">
    <property type="entry name" value="myxo_SS_tail"/>
    <property type="match status" value="1"/>
</dbReference>
<dbReference type="EMBL" id="JBEVCJ010000001">
    <property type="protein sequence ID" value="MET1253655.1"/>
    <property type="molecule type" value="Genomic_DNA"/>
</dbReference>
<dbReference type="Proteomes" id="UP001548189">
    <property type="component" value="Unassembled WGS sequence"/>
</dbReference>
<feature type="compositionally biased region" description="Basic and acidic residues" evidence="1">
    <location>
        <begin position="83"/>
        <end position="119"/>
    </location>
</feature>
<dbReference type="InterPro" id="IPR049806">
    <property type="entry name" value="MasK-like_C"/>
</dbReference>
<gene>
    <name evidence="3" type="ORF">ABVT43_00805</name>
</gene>
<feature type="region of interest" description="Disordered" evidence="1">
    <location>
        <begin position="136"/>
        <end position="157"/>
    </location>
</feature>
<reference evidence="3 4" key="1">
    <citation type="submission" date="2024-06" db="EMBL/GenBank/DDBJ databases">
        <authorList>
            <person name="Li F."/>
        </authorList>
    </citation>
    <scope>NUCLEOTIDE SEQUENCE [LARGE SCALE GENOMIC DNA]</scope>
    <source>
        <strain evidence="3 4">GXAS 311</strain>
    </source>
</reference>
<evidence type="ECO:0000313" key="4">
    <source>
        <dbReference type="Proteomes" id="UP001548189"/>
    </source>
</evidence>
<name>A0ABV2BNZ1_9GAMM</name>
<accession>A0ABV2BNZ1</accession>
<sequence>MASYLLTTSVTPILPWESDPQESQRFRRILISLLVASILLSLIIPFIPLEKPDRNRQTSIPPRLVKIVLEQKKEVKPPPPPPEIKEEKKPEEEKPKEPEKEPEKKPEEKKPEPKKTAKEVAKKHIAVFDALADLRDPDDMNDLRKNQSLSNDTGKAEKVTRSIISKKATQGSGGIQVATASQSSGTGTLAGQNTTQVKSEIGEAVANTQRKNRAGNLKRSTENIQLAFEKHKPAIFALYHRELRKDPSIQGRVIFRLTILADGTVAKCSIESSELNNAALEKRLIARVKRINFGAMNVADWNDTYMIHFFPNN</sequence>
<feature type="compositionally biased region" description="Basic and acidic residues" evidence="1">
    <location>
        <begin position="136"/>
        <end position="145"/>
    </location>
</feature>
<proteinExistence type="predicted"/>